<accession>A0A1M2V946</accession>
<feature type="compositionally biased region" description="Polar residues" evidence="1">
    <location>
        <begin position="14"/>
        <end position="24"/>
    </location>
</feature>
<feature type="region of interest" description="Disordered" evidence="1">
    <location>
        <begin position="1"/>
        <end position="94"/>
    </location>
</feature>
<comment type="caution">
    <text evidence="2">The sequence shown here is derived from an EMBL/GenBank/DDBJ whole genome shotgun (WGS) entry which is preliminary data.</text>
</comment>
<organism evidence="2 3">
    <name type="scientific">Trametes pubescens</name>
    <name type="common">White-rot fungus</name>
    <dbReference type="NCBI Taxonomy" id="154538"/>
    <lineage>
        <taxon>Eukaryota</taxon>
        <taxon>Fungi</taxon>
        <taxon>Dikarya</taxon>
        <taxon>Basidiomycota</taxon>
        <taxon>Agaricomycotina</taxon>
        <taxon>Agaricomycetes</taxon>
        <taxon>Polyporales</taxon>
        <taxon>Polyporaceae</taxon>
        <taxon>Trametes</taxon>
    </lineage>
</organism>
<feature type="region of interest" description="Disordered" evidence="1">
    <location>
        <begin position="115"/>
        <end position="136"/>
    </location>
</feature>
<evidence type="ECO:0000256" key="1">
    <source>
        <dbReference type="SAM" id="MobiDB-lite"/>
    </source>
</evidence>
<feature type="compositionally biased region" description="Acidic residues" evidence="1">
    <location>
        <begin position="66"/>
        <end position="75"/>
    </location>
</feature>
<keyword evidence="3" id="KW-1185">Reference proteome</keyword>
<sequence>MSQSTSSKRRRETVSSPQANTAGTQALPLPIPPGTATPATPHRTRPHVSDITSPPRKKQKDGNTEPVDDPADAYDPDLSGGDEATDGGIQAIASVTRRARRTRLLSADEKRHRFKEKYEGLTPEEILGPSLSELEE</sequence>
<dbReference type="AlphaFoldDB" id="A0A1M2V946"/>
<evidence type="ECO:0000313" key="3">
    <source>
        <dbReference type="Proteomes" id="UP000184267"/>
    </source>
</evidence>
<reference evidence="2 3" key="1">
    <citation type="submission" date="2016-10" db="EMBL/GenBank/DDBJ databases">
        <title>Genome sequence of the basidiomycete white-rot fungus Trametes pubescens.</title>
        <authorList>
            <person name="Makela M.R."/>
            <person name="Granchi Z."/>
            <person name="Peng M."/>
            <person name="De Vries R.P."/>
            <person name="Grigoriev I."/>
            <person name="Riley R."/>
            <person name="Hilden K."/>
        </authorList>
    </citation>
    <scope>NUCLEOTIDE SEQUENCE [LARGE SCALE GENOMIC DNA]</scope>
    <source>
        <strain evidence="2 3">FBCC735</strain>
    </source>
</reference>
<evidence type="ECO:0000313" key="2">
    <source>
        <dbReference type="EMBL" id="OJT04047.1"/>
    </source>
</evidence>
<protein>
    <submittedName>
        <fullName evidence="2">Uncharacterized protein</fullName>
    </submittedName>
</protein>
<proteinExistence type="predicted"/>
<name>A0A1M2V946_TRAPU</name>
<dbReference type="Proteomes" id="UP000184267">
    <property type="component" value="Unassembled WGS sequence"/>
</dbReference>
<dbReference type="EMBL" id="MNAD01001563">
    <property type="protein sequence ID" value="OJT04047.1"/>
    <property type="molecule type" value="Genomic_DNA"/>
</dbReference>
<gene>
    <name evidence="2" type="ORF">TRAPUB_5283</name>
</gene>